<dbReference type="SMART" id="SM00349">
    <property type="entry name" value="KRAB"/>
    <property type="match status" value="1"/>
</dbReference>
<dbReference type="FunFam" id="3.30.160.60:FF:000193">
    <property type="entry name" value="Zinc finger protein 300"/>
    <property type="match status" value="1"/>
</dbReference>
<feature type="domain" description="C2H2-type" evidence="12">
    <location>
        <begin position="372"/>
        <end position="399"/>
    </location>
</feature>
<evidence type="ECO:0000256" key="3">
    <source>
        <dbReference type="ARBA" id="ARBA00022723"/>
    </source>
</evidence>
<comment type="subcellular location">
    <subcellularLocation>
        <location evidence="1">Nucleus</location>
    </subcellularLocation>
</comment>
<accession>A0A6P6EU93</accession>
<evidence type="ECO:0000259" key="12">
    <source>
        <dbReference type="PROSITE" id="PS50157"/>
    </source>
</evidence>
<dbReference type="InterPro" id="IPR001909">
    <property type="entry name" value="KRAB"/>
</dbReference>
<keyword evidence="3" id="KW-0479">Metal-binding</keyword>
<dbReference type="RefSeq" id="XP_023575575.1">
    <property type="nucleotide sequence ID" value="XM_023719807.1"/>
</dbReference>
<keyword evidence="7" id="KW-0805">Transcription regulation</keyword>
<dbReference type="CDD" id="cd07765">
    <property type="entry name" value="KRAB_A-box"/>
    <property type="match status" value="1"/>
</dbReference>
<evidence type="ECO:0000259" key="13">
    <source>
        <dbReference type="PROSITE" id="PS50805"/>
    </source>
</evidence>
<evidence type="ECO:0000256" key="5">
    <source>
        <dbReference type="ARBA" id="ARBA00022771"/>
    </source>
</evidence>
<comment type="similarity">
    <text evidence="2">Belongs to the krueppel C2H2-type zinc-finger protein family.</text>
</comment>
<dbReference type="FunFam" id="3.30.160.60:FF:000240">
    <property type="entry name" value="Zinc finger protein 250"/>
    <property type="match status" value="2"/>
</dbReference>
<feature type="domain" description="C2H2-type" evidence="12">
    <location>
        <begin position="456"/>
        <end position="483"/>
    </location>
</feature>
<dbReference type="SMART" id="SM00355">
    <property type="entry name" value="ZnF_C2H2"/>
    <property type="match status" value="9"/>
</dbReference>
<dbReference type="GeneID" id="101590605"/>
<dbReference type="GO" id="GO:0000978">
    <property type="term" value="F:RNA polymerase II cis-regulatory region sequence-specific DNA binding"/>
    <property type="evidence" value="ECO:0007669"/>
    <property type="project" value="TreeGrafter"/>
</dbReference>
<sequence>MDQYKSSILWDKECIYDELPPGVKKCEWIWALKTKASKEIMQKEEAVTFEDVAVKFTMEEWALLDLSQKNLYRDVMWENFRNVAAIERNWDDQQIEDEYKSCRRNGRSEEVRKCCQYKLCQKHGETGFWTPDTNMHVKAVGTKQGESLACRKSLINHSLSNLPVMANTGLKSYQGFEEKLSNCNKHGKASTDFQSFEKHTETNLGDKPYEYKLCGKSYSEGLEGSTIEEKPVVYKQDVKTFSAPNYVQICERNHSEVNTYVCIQCGKTFNSHHDIQIHERAHTGEKPYVCKQCGKAFSTHSHCQRHERTHTGEKPYVCNQCGKAFRTHSNCQIHERTHTGEKPYVCKQCGKAFSRQDNCQTHERTHTGERPYVCKQCGKAFRTYSHCQKHERTHTGEKPYICKQCGKAFSRQGNCQKHEKLHTGEKPYVCKQCGKAFSTLGNCQIHERTHTGEKPYVCKQCGKAFRTHGNCQIHERTHTGEKPYVCKQCGKAFSRRCTYQKHERTHNRLNSYVSNQCGKVFNTHGNCQINEGLTLGRNVVYVTIWQCIQYTGVLTNT</sequence>
<dbReference type="RefSeq" id="XP_023575573.1">
    <property type="nucleotide sequence ID" value="XM_023719805.1"/>
</dbReference>
<dbReference type="SUPFAM" id="SSF109640">
    <property type="entry name" value="KRAB domain (Kruppel-associated box)"/>
    <property type="match status" value="1"/>
</dbReference>
<evidence type="ECO:0000256" key="11">
    <source>
        <dbReference type="PROSITE-ProRule" id="PRU00042"/>
    </source>
</evidence>
<dbReference type="PROSITE" id="PS00028">
    <property type="entry name" value="ZINC_FINGER_C2H2_1"/>
    <property type="match status" value="9"/>
</dbReference>
<feature type="domain" description="C2H2-type" evidence="12">
    <location>
        <begin position="428"/>
        <end position="455"/>
    </location>
</feature>
<keyword evidence="14" id="KW-1185">Reference proteome</keyword>
<keyword evidence="8" id="KW-0238">DNA-binding</keyword>
<evidence type="ECO:0000256" key="2">
    <source>
        <dbReference type="ARBA" id="ARBA00006991"/>
    </source>
</evidence>
<dbReference type="InterPro" id="IPR036236">
    <property type="entry name" value="Znf_C2H2_sf"/>
</dbReference>
<evidence type="ECO:0000256" key="9">
    <source>
        <dbReference type="ARBA" id="ARBA00023163"/>
    </source>
</evidence>
<dbReference type="GO" id="GO:0008270">
    <property type="term" value="F:zinc ion binding"/>
    <property type="evidence" value="ECO:0007669"/>
    <property type="project" value="UniProtKB-KW"/>
</dbReference>
<keyword evidence="6" id="KW-0862">Zinc</keyword>
<dbReference type="PANTHER" id="PTHR23226:SF380">
    <property type="entry name" value="MCG112779-RELATED"/>
    <property type="match status" value="1"/>
</dbReference>
<dbReference type="GO" id="GO:0000981">
    <property type="term" value="F:DNA-binding transcription factor activity, RNA polymerase II-specific"/>
    <property type="evidence" value="ECO:0007669"/>
    <property type="project" value="TreeGrafter"/>
</dbReference>
<feature type="domain" description="KRAB" evidence="13">
    <location>
        <begin position="47"/>
        <end position="122"/>
    </location>
</feature>
<dbReference type="InterPro" id="IPR013087">
    <property type="entry name" value="Znf_C2H2_type"/>
</dbReference>
<reference evidence="15 16" key="1">
    <citation type="submission" date="2025-04" db="UniProtKB">
        <authorList>
            <consortium name="RefSeq"/>
        </authorList>
    </citation>
    <scope>IDENTIFICATION</scope>
</reference>
<keyword evidence="9" id="KW-0804">Transcription</keyword>
<dbReference type="Gene3D" id="3.30.160.60">
    <property type="entry name" value="Classic Zinc Finger"/>
    <property type="match status" value="9"/>
</dbReference>
<evidence type="ECO:0000256" key="10">
    <source>
        <dbReference type="ARBA" id="ARBA00023242"/>
    </source>
</evidence>
<evidence type="ECO:0000256" key="4">
    <source>
        <dbReference type="ARBA" id="ARBA00022737"/>
    </source>
</evidence>
<dbReference type="OrthoDB" id="9583642at2759"/>
<dbReference type="PROSITE" id="PS50157">
    <property type="entry name" value="ZINC_FINGER_C2H2_2"/>
    <property type="match status" value="9"/>
</dbReference>
<name>A0A6P6EU93_OCTDE</name>
<feature type="domain" description="C2H2-type" evidence="12">
    <location>
        <begin position="288"/>
        <end position="315"/>
    </location>
</feature>
<dbReference type="Pfam" id="PF01352">
    <property type="entry name" value="KRAB"/>
    <property type="match status" value="1"/>
</dbReference>
<dbReference type="PROSITE" id="PS50805">
    <property type="entry name" value="KRAB"/>
    <property type="match status" value="1"/>
</dbReference>
<feature type="domain" description="C2H2-type" evidence="12">
    <location>
        <begin position="484"/>
        <end position="511"/>
    </location>
</feature>
<dbReference type="SUPFAM" id="SSF57667">
    <property type="entry name" value="beta-beta-alpha zinc fingers"/>
    <property type="match status" value="6"/>
</dbReference>
<evidence type="ECO:0000256" key="6">
    <source>
        <dbReference type="ARBA" id="ARBA00022833"/>
    </source>
</evidence>
<organism evidence="14 15">
    <name type="scientific">Octodon degus</name>
    <name type="common">Degu</name>
    <name type="synonym">Sciurus degus</name>
    <dbReference type="NCBI Taxonomy" id="10160"/>
    <lineage>
        <taxon>Eukaryota</taxon>
        <taxon>Metazoa</taxon>
        <taxon>Chordata</taxon>
        <taxon>Craniata</taxon>
        <taxon>Vertebrata</taxon>
        <taxon>Euteleostomi</taxon>
        <taxon>Mammalia</taxon>
        <taxon>Eutheria</taxon>
        <taxon>Euarchontoglires</taxon>
        <taxon>Glires</taxon>
        <taxon>Rodentia</taxon>
        <taxon>Hystricomorpha</taxon>
        <taxon>Octodontidae</taxon>
        <taxon>Octodon</taxon>
    </lineage>
</organism>
<evidence type="ECO:0000313" key="17">
    <source>
        <dbReference type="RefSeq" id="XP_023575575.1"/>
    </source>
</evidence>
<evidence type="ECO:0000313" key="15">
    <source>
        <dbReference type="RefSeq" id="XP_023575573.1"/>
    </source>
</evidence>
<feature type="domain" description="C2H2-type" evidence="12">
    <location>
        <begin position="316"/>
        <end position="343"/>
    </location>
</feature>
<evidence type="ECO:0000313" key="14">
    <source>
        <dbReference type="Proteomes" id="UP000515203"/>
    </source>
</evidence>
<dbReference type="FunFam" id="3.30.160.60:FF:000184">
    <property type="entry name" value="Zinc finger protein 333"/>
    <property type="match status" value="6"/>
</dbReference>
<dbReference type="GO" id="GO:0005634">
    <property type="term" value="C:nucleus"/>
    <property type="evidence" value="ECO:0007669"/>
    <property type="project" value="UniProtKB-SubCell"/>
</dbReference>
<evidence type="ECO:0000256" key="8">
    <source>
        <dbReference type="ARBA" id="ARBA00023125"/>
    </source>
</evidence>
<gene>
    <name evidence="15 16 17" type="primary">LOC101590605</name>
</gene>
<dbReference type="Gene3D" id="6.10.140.140">
    <property type="match status" value="1"/>
</dbReference>
<dbReference type="PANTHER" id="PTHR23226">
    <property type="entry name" value="ZINC FINGER AND SCAN DOMAIN-CONTAINING"/>
    <property type="match status" value="1"/>
</dbReference>
<evidence type="ECO:0000256" key="7">
    <source>
        <dbReference type="ARBA" id="ARBA00023015"/>
    </source>
</evidence>
<feature type="domain" description="C2H2-type" evidence="12">
    <location>
        <begin position="344"/>
        <end position="371"/>
    </location>
</feature>
<dbReference type="Proteomes" id="UP000515203">
    <property type="component" value="Unplaced"/>
</dbReference>
<feature type="domain" description="C2H2-type" evidence="12">
    <location>
        <begin position="260"/>
        <end position="287"/>
    </location>
</feature>
<dbReference type="InterPro" id="IPR036051">
    <property type="entry name" value="KRAB_dom_sf"/>
</dbReference>
<keyword evidence="5 11" id="KW-0863">Zinc-finger</keyword>
<keyword evidence="10" id="KW-0539">Nucleus</keyword>
<dbReference type="RefSeq" id="XP_023575574.1">
    <property type="nucleotide sequence ID" value="XM_023719806.1"/>
</dbReference>
<evidence type="ECO:0000313" key="16">
    <source>
        <dbReference type="RefSeq" id="XP_023575574.1"/>
    </source>
</evidence>
<protein>
    <submittedName>
        <fullName evidence="15 16">Zinc finger protein 20-like isoform X1</fullName>
    </submittedName>
</protein>
<proteinExistence type="inferred from homology"/>
<evidence type="ECO:0000256" key="1">
    <source>
        <dbReference type="ARBA" id="ARBA00004123"/>
    </source>
</evidence>
<feature type="domain" description="C2H2-type" evidence="12">
    <location>
        <begin position="400"/>
        <end position="427"/>
    </location>
</feature>
<keyword evidence="4" id="KW-0677">Repeat</keyword>
<dbReference type="Pfam" id="PF00096">
    <property type="entry name" value="zf-C2H2"/>
    <property type="match status" value="8"/>
</dbReference>
<dbReference type="AlphaFoldDB" id="A0A6P6EU93"/>